<evidence type="ECO:0000256" key="1">
    <source>
        <dbReference type="SAM" id="SignalP"/>
    </source>
</evidence>
<name>A0A0K0MPY7_PECCA</name>
<accession>A0A0K0MPY7</accession>
<organism evidence="2">
    <name type="scientific">Pectobacterium carotovorum</name>
    <name type="common">Erwinia carotovora</name>
    <dbReference type="NCBI Taxonomy" id="554"/>
    <lineage>
        <taxon>Bacteria</taxon>
        <taxon>Pseudomonadati</taxon>
        <taxon>Pseudomonadota</taxon>
        <taxon>Gammaproteobacteria</taxon>
        <taxon>Enterobacterales</taxon>
        <taxon>Pectobacteriaceae</taxon>
        <taxon>Pectobacterium</taxon>
    </lineage>
</organism>
<reference evidence="2" key="2">
    <citation type="submission" date="2015-03" db="EMBL/GenBank/DDBJ databases">
        <authorList>
            <person name="Welte C."/>
            <person name="de Graaf R."/>
            <person name="van den Bosch T.J.M."/>
            <person name="Op den Camp H."/>
            <person name="van Dam N."/>
            <person name="Jetten M."/>
        </authorList>
    </citation>
    <scope>NUCLEOTIDE SEQUENCE</scope>
    <source>
        <plasmid evidence="2">Drgb1</plasmid>
    </source>
</reference>
<protein>
    <submittedName>
        <fullName evidence="2">Uncharacterized protein</fullName>
    </submittedName>
</protein>
<feature type="signal peptide" evidence="1">
    <location>
        <begin position="1"/>
        <end position="18"/>
    </location>
</feature>
<evidence type="ECO:0000313" key="2">
    <source>
        <dbReference type="EMBL" id="AKG47507.1"/>
    </source>
</evidence>
<dbReference type="EMBL" id="KP942676">
    <property type="protein sequence ID" value="AKG47507.1"/>
    <property type="molecule type" value="Genomic_DNA"/>
</dbReference>
<feature type="chain" id="PRO_5005451265" evidence="1">
    <location>
        <begin position="19"/>
        <end position="139"/>
    </location>
</feature>
<dbReference type="RefSeq" id="WP_181374673.1">
    <property type="nucleotide sequence ID" value="NZ_KP942676.1"/>
</dbReference>
<reference evidence="2" key="1">
    <citation type="journal article" date="2015" name="Environ. Microbiol.">
        <title>Plasmids from the gut microbiome of cabbage root fly larvae encode SaxA that catalyses the conversion of the plant toxin 2-phenylethyl isothiocyanate.</title>
        <authorList>
            <person name="Welte C.U."/>
            <person name="de Graaf R.M."/>
            <person name="van den Bosch T.J."/>
            <person name="Op den Camp H.J."/>
            <person name="van Dam N.M."/>
            <person name="Jetten M.S."/>
        </authorList>
    </citation>
    <scope>NUCLEOTIDE SEQUENCE</scope>
    <source>
        <plasmid evidence="2">Drgb1</plasmid>
    </source>
</reference>
<gene>
    <name evidence="2" type="ORF">pA_00067</name>
</gene>
<keyword evidence="1" id="KW-0732">Signal</keyword>
<dbReference type="AlphaFoldDB" id="A0A0K0MPY7"/>
<keyword evidence="2" id="KW-0614">Plasmid</keyword>
<sequence length="139" mass="15425">MKKLILFLLCTVSSISYANSDYNQAVNAYIDYNCDYNSNSLIKDGAKTSYKDLMGACKKGAADIEKFITDWPDFGTQDGIITFQDTVTPYADDISADGAYKNQIYSYGVGSWGIGYIQSSAAKANTIKQWKQGKFKIEK</sequence>
<proteinExistence type="predicted"/>
<geneLocation type="plasmid" evidence="2">
    <name>Drgb1</name>
</geneLocation>